<dbReference type="Proteomes" id="UP000238157">
    <property type="component" value="Unassembled WGS sequence"/>
</dbReference>
<accession>A0A2T0WPI5</accession>
<dbReference type="AlphaFoldDB" id="A0A2T0WPI5"/>
<dbReference type="OrthoDB" id="98874at2"/>
<dbReference type="InterPro" id="IPR002931">
    <property type="entry name" value="Transglutaminase-like"/>
</dbReference>
<dbReference type="Pfam" id="PF01841">
    <property type="entry name" value="Transglut_core"/>
    <property type="match status" value="1"/>
</dbReference>
<organism evidence="3 4">
    <name type="scientific">Mongoliibacter ruber</name>
    <dbReference type="NCBI Taxonomy" id="1750599"/>
    <lineage>
        <taxon>Bacteria</taxon>
        <taxon>Pseudomonadati</taxon>
        <taxon>Bacteroidota</taxon>
        <taxon>Cytophagia</taxon>
        <taxon>Cytophagales</taxon>
        <taxon>Cyclobacteriaceae</taxon>
        <taxon>Mongoliibacter</taxon>
    </lineage>
</organism>
<dbReference type="InterPro" id="IPR038765">
    <property type="entry name" value="Papain-like_cys_pep_sf"/>
</dbReference>
<sequence>MKKILTLVYILIIFNAEKSFSQDMKFGKFSQAEKDITAVDFEPDADAVVLEEYSVNNFNGGVLHNHYHKRVKILKESGTRHGNVVVRYFFGKSGVQNINKVSAQIVNFDGDQEQIIKLTKNDFYTVDGGNGWQEIRFTLPEVKVGSIYEFEYNMQDKGISFLDSWVFQNRIPTLKSTYSIKIPSYLNYRLLAQGDKTLRTEAKQYDGMYKWELTDLYSIKDEPYMSNHLDYLERLDFQLAGYVSANTSIVGGRSFKDSYSNWQELTDFLFETNDFSSYLKPSKVLMTSFRSNGEENTKELEKAKEIYSYVQQNIKYNDRIGYYPSQDLKSTLEKKQGSRADINLTLLAQLRSNGLNAYPVMLSSKGNGRSRLVDSPFLDQFNQLIVLTVLDGREYYLDATNEAYTFGHLPLIFHVDQGYLLKEKDAGLISLAFHHRSGINQIGNIKLNENGKMQSQIHVRFSEYDAISKSELKNELGEADFGKEIFDISGESLEILISEKDEPKKIMDVNISGKEIELNQQMLMISPFTYVRWHENPLKADTRTFPIDLLYTFNDLYSTIIEIPEGYELDDFPEPVEVVIPGNIATFTYKVEPLGNTVKVSSGINFKYSFIPAAYYPELKYFMGLVSSKLKEPVILKKTQQIASAKD</sequence>
<reference evidence="3 4" key="1">
    <citation type="submission" date="2018-03" db="EMBL/GenBank/DDBJ databases">
        <title>Genomic Encyclopedia of Archaeal and Bacterial Type Strains, Phase II (KMG-II): from individual species to whole genera.</title>
        <authorList>
            <person name="Goeker M."/>
        </authorList>
    </citation>
    <scope>NUCLEOTIDE SEQUENCE [LARGE SCALE GENOMIC DNA]</scope>
    <source>
        <strain evidence="3 4">DSM 27929</strain>
    </source>
</reference>
<evidence type="ECO:0000259" key="2">
    <source>
        <dbReference type="Pfam" id="PF12969"/>
    </source>
</evidence>
<evidence type="ECO:0000313" key="4">
    <source>
        <dbReference type="Proteomes" id="UP000238157"/>
    </source>
</evidence>
<dbReference type="Gene3D" id="2.60.120.1130">
    <property type="match status" value="1"/>
</dbReference>
<feature type="domain" description="DUF3857" evidence="2">
    <location>
        <begin position="66"/>
        <end position="218"/>
    </location>
</feature>
<evidence type="ECO:0000259" key="1">
    <source>
        <dbReference type="Pfam" id="PF01841"/>
    </source>
</evidence>
<dbReference type="SUPFAM" id="SSF54001">
    <property type="entry name" value="Cysteine proteinases"/>
    <property type="match status" value="1"/>
</dbReference>
<feature type="domain" description="Transglutaminase-like" evidence="1">
    <location>
        <begin position="296"/>
        <end position="361"/>
    </location>
</feature>
<gene>
    <name evidence="3" type="ORF">CLW00_10485</name>
</gene>
<dbReference type="Gene3D" id="3.10.620.30">
    <property type="match status" value="1"/>
</dbReference>
<evidence type="ECO:0000313" key="3">
    <source>
        <dbReference type="EMBL" id="PRY88434.1"/>
    </source>
</evidence>
<comment type="caution">
    <text evidence="3">The sequence shown here is derived from an EMBL/GenBank/DDBJ whole genome shotgun (WGS) entry which is preliminary data.</text>
</comment>
<dbReference type="RefSeq" id="WP_106133166.1">
    <property type="nucleotide sequence ID" value="NZ_PVTR01000004.1"/>
</dbReference>
<dbReference type="Gene3D" id="2.60.40.3140">
    <property type="match status" value="1"/>
</dbReference>
<protein>
    <submittedName>
        <fullName evidence="3">Transglutaminase superfamily protein</fullName>
    </submittedName>
</protein>
<dbReference type="EMBL" id="PVTR01000004">
    <property type="protein sequence ID" value="PRY88434.1"/>
    <property type="molecule type" value="Genomic_DNA"/>
</dbReference>
<keyword evidence="4" id="KW-1185">Reference proteome</keyword>
<dbReference type="Pfam" id="PF12969">
    <property type="entry name" value="DUF3857"/>
    <property type="match status" value="1"/>
</dbReference>
<proteinExistence type="predicted"/>
<dbReference type="InterPro" id="IPR024618">
    <property type="entry name" value="DUF3857"/>
</dbReference>
<name>A0A2T0WPI5_9BACT</name>